<proteinExistence type="predicted"/>
<feature type="non-terminal residue" evidence="1">
    <location>
        <position position="1"/>
    </location>
</feature>
<gene>
    <name evidence="1" type="ORF">BJ554DRAFT_6966</name>
</gene>
<dbReference type="AlphaFoldDB" id="A0A8H8DJP9"/>
<keyword evidence="2" id="KW-1185">Reference proteome</keyword>
<dbReference type="Proteomes" id="UP000673691">
    <property type="component" value="Unassembled WGS sequence"/>
</dbReference>
<dbReference type="EMBL" id="JAEFCI010004474">
    <property type="protein sequence ID" value="KAG5460928.1"/>
    <property type="molecule type" value="Genomic_DNA"/>
</dbReference>
<evidence type="ECO:0000313" key="1">
    <source>
        <dbReference type="EMBL" id="KAG5460928.1"/>
    </source>
</evidence>
<sequence length="147" mass="16326">ARTFFARQSNPIKKLGLPKVRELTRVTLESGELHHQSGLGRVRVPRRGYHQPGFVREVAVPAQVQYSRDGSEPRGPFRDRTSGVAFPTMLVRELAPQTVFALGDGICLGAAGVRDAQGRFLCAQGFKISSCLRVRRVHFQTPPRADF</sequence>
<comment type="caution">
    <text evidence="1">The sequence shown here is derived from an EMBL/GenBank/DDBJ whole genome shotgun (WGS) entry which is preliminary data.</text>
</comment>
<accession>A0A8H8DJP9</accession>
<evidence type="ECO:0000313" key="2">
    <source>
        <dbReference type="Proteomes" id="UP000673691"/>
    </source>
</evidence>
<reference evidence="1 2" key="1">
    <citation type="journal article" name="Sci. Rep.">
        <title>Genome-scale phylogenetic analyses confirm Olpidium as the closest living zoosporic fungus to the non-flagellated, terrestrial fungi.</title>
        <authorList>
            <person name="Chang Y."/>
            <person name="Rochon D."/>
            <person name="Sekimoto S."/>
            <person name="Wang Y."/>
            <person name="Chovatia M."/>
            <person name="Sandor L."/>
            <person name="Salamov A."/>
            <person name="Grigoriev I.V."/>
            <person name="Stajich J.E."/>
            <person name="Spatafora J.W."/>
        </authorList>
    </citation>
    <scope>NUCLEOTIDE SEQUENCE [LARGE SCALE GENOMIC DNA]</scope>
    <source>
        <strain evidence="1">S191</strain>
    </source>
</reference>
<protein>
    <submittedName>
        <fullName evidence="1">Uncharacterized protein</fullName>
    </submittedName>
</protein>
<name>A0A8H8DJP9_9FUNG</name>
<organism evidence="1 2">
    <name type="scientific">Olpidium bornovanus</name>
    <dbReference type="NCBI Taxonomy" id="278681"/>
    <lineage>
        <taxon>Eukaryota</taxon>
        <taxon>Fungi</taxon>
        <taxon>Fungi incertae sedis</taxon>
        <taxon>Olpidiomycota</taxon>
        <taxon>Olpidiomycotina</taxon>
        <taxon>Olpidiomycetes</taxon>
        <taxon>Olpidiales</taxon>
        <taxon>Olpidiaceae</taxon>
        <taxon>Olpidium</taxon>
    </lineage>
</organism>